<proteinExistence type="predicted"/>
<protein>
    <submittedName>
        <fullName evidence="1">DNA-binding bromodomain-containing protein</fullName>
    </submittedName>
</protein>
<dbReference type="EMBL" id="CM051402">
    <property type="protein sequence ID" value="KAJ4711699.1"/>
    <property type="molecule type" value="Genomic_DNA"/>
</dbReference>
<gene>
    <name evidence="1" type="ORF">OWV82_017677</name>
</gene>
<evidence type="ECO:0000313" key="2">
    <source>
        <dbReference type="Proteomes" id="UP001164539"/>
    </source>
</evidence>
<organism evidence="1 2">
    <name type="scientific">Melia azedarach</name>
    <name type="common">Chinaberry tree</name>
    <dbReference type="NCBI Taxonomy" id="155640"/>
    <lineage>
        <taxon>Eukaryota</taxon>
        <taxon>Viridiplantae</taxon>
        <taxon>Streptophyta</taxon>
        <taxon>Embryophyta</taxon>
        <taxon>Tracheophyta</taxon>
        <taxon>Spermatophyta</taxon>
        <taxon>Magnoliopsida</taxon>
        <taxon>eudicotyledons</taxon>
        <taxon>Gunneridae</taxon>
        <taxon>Pentapetalae</taxon>
        <taxon>rosids</taxon>
        <taxon>malvids</taxon>
        <taxon>Sapindales</taxon>
        <taxon>Meliaceae</taxon>
        <taxon>Melia</taxon>
    </lineage>
</organism>
<keyword evidence="1" id="KW-0238">DNA-binding</keyword>
<comment type="caution">
    <text evidence="1">The sequence shown here is derived from an EMBL/GenBank/DDBJ whole genome shotgun (WGS) entry which is preliminary data.</text>
</comment>
<name>A0ACC1XJR0_MELAZ</name>
<keyword evidence="2" id="KW-1185">Reference proteome</keyword>
<reference evidence="1 2" key="1">
    <citation type="journal article" date="2023" name="Science">
        <title>Complex scaffold remodeling in plant triterpene biosynthesis.</title>
        <authorList>
            <person name="De La Pena R."/>
            <person name="Hodgson H."/>
            <person name="Liu J.C."/>
            <person name="Stephenson M.J."/>
            <person name="Martin A.C."/>
            <person name="Owen C."/>
            <person name="Harkess A."/>
            <person name="Leebens-Mack J."/>
            <person name="Jimenez L.E."/>
            <person name="Osbourn A."/>
            <person name="Sattely E.S."/>
        </authorList>
    </citation>
    <scope>NUCLEOTIDE SEQUENCE [LARGE SCALE GENOMIC DNA]</scope>
    <source>
        <strain evidence="2">cv. JPN11</strain>
        <tissue evidence="1">Leaf</tissue>
    </source>
</reference>
<evidence type="ECO:0000313" key="1">
    <source>
        <dbReference type="EMBL" id="KAJ4711699.1"/>
    </source>
</evidence>
<accession>A0ACC1XJR0</accession>
<sequence>MSDEKTTSTTWGSWEELLLACAVKRHGFKNWDSVALEIRTKTSLPRLQTTAQCCKQKYHDLKRRFKAAADNIPWLEEQLRKIRVDELKQEVQRYDLSILSLQIKVKRLEEERDNTINTQQRPDLDNQNTTSLNDKMVEPPPEMSEDKLLKVSRREEESDRENRSVNESNSTGLSGKIVGGGGVEKEKLIKIEPEPVRSGGEGGPVEEESESKESEELGDSVTQLSSDVQSSASFGSKRKRKSDSGDANAIKDKEADAKSEPLIRLLEMIRTHKHASLFERRLKSQESDNYKETVRQHLDLETIQTRVGGGSSCILSFYRDLLLLFNNALVYFPKASLESETAHQLRNLISNEIKKEAQISDSSQDLQQVPQQPQPKSLLERSDSLLAKSASIVVCRKRSSVSAKPSSSFAQKGEQLQQERSEDTEKPATDQKQPLDRSLLKVKTEEKKAVITGARSSRRSSRNLKSNTRPPPSCKIYSSRKQINVAHGSSVEKQETPKADKKKTTERSDRKKSETSDKKKSVVDFLKRIEKNSPVQTVKKNSSKGGNECNNGSEEQKRNNNSNNGKERVVILRSSSERKQAKDQETSPSSRSVGRPTKRTAKATKVSGKRGRESGGKETVASRRQSKSKRARR</sequence>
<dbReference type="Proteomes" id="UP001164539">
    <property type="component" value="Chromosome 9"/>
</dbReference>